<feature type="compositionally biased region" description="Polar residues" evidence="1">
    <location>
        <begin position="254"/>
        <end position="265"/>
    </location>
</feature>
<dbReference type="AlphaFoldDB" id="K1VF06"/>
<feature type="compositionally biased region" description="Low complexity" evidence="1">
    <location>
        <begin position="331"/>
        <end position="350"/>
    </location>
</feature>
<evidence type="ECO:0000256" key="1">
    <source>
        <dbReference type="SAM" id="MobiDB-lite"/>
    </source>
</evidence>
<evidence type="ECO:0000313" key="3">
    <source>
        <dbReference type="Proteomes" id="UP000006757"/>
    </source>
</evidence>
<feature type="compositionally biased region" description="Basic and acidic residues" evidence="1">
    <location>
        <begin position="413"/>
        <end position="437"/>
    </location>
</feature>
<feature type="region of interest" description="Disordered" evidence="1">
    <location>
        <begin position="328"/>
        <end position="350"/>
    </location>
</feature>
<dbReference type="InParanoid" id="K1VF06"/>
<feature type="compositionally biased region" description="Basic and acidic residues" evidence="1">
    <location>
        <begin position="377"/>
        <end position="386"/>
    </location>
</feature>
<dbReference type="eggNOG" id="KOG0586">
    <property type="taxonomic scope" value="Eukaryota"/>
</dbReference>
<dbReference type="HOGENOM" id="CLU_524962_0_0_1"/>
<feature type="region of interest" description="Disordered" evidence="1">
    <location>
        <begin position="366"/>
        <end position="519"/>
    </location>
</feature>
<accession>K1VF06</accession>
<name>K1VF06_TRIAC</name>
<feature type="compositionally biased region" description="Basic residues" evidence="1">
    <location>
        <begin position="445"/>
        <end position="457"/>
    </location>
</feature>
<reference evidence="2 3" key="1">
    <citation type="journal article" date="2012" name="Eukaryot. Cell">
        <title>Genome sequence of the Trichosporon asahii environmental strain CBS 8904.</title>
        <authorList>
            <person name="Yang R.Y."/>
            <person name="Li H.T."/>
            <person name="Zhu H."/>
            <person name="Zhou G.P."/>
            <person name="Wang M."/>
            <person name="Wang L."/>
        </authorList>
    </citation>
    <scope>NUCLEOTIDE SEQUENCE [LARGE SCALE GENOMIC DNA]</scope>
    <source>
        <strain evidence="2 3">CBS 8904</strain>
    </source>
</reference>
<keyword evidence="3" id="KW-1185">Reference proteome</keyword>
<comment type="caution">
    <text evidence="2">The sequence shown here is derived from an EMBL/GenBank/DDBJ whole genome shotgun (WGS) entry which is preliminary data.</text>
</comment>
<feature type="compositionally biased region" description="Low complexity" evidence="1">
    <location>
        <begin position="387"/>
        <end position="405"/>
    </location>
</feature>
<feature type="compositionally biased region" description="Low complexity" evidence="1">
    <location>
        <begin position="266"/>
        <end position="284"/>
    </location>
</feature>
<feature type="compositionally biased region" description="Low complexity" evidence="1">
    <location>
        <begin position="458"/>
        <end position="477"/>
    </location>
</feature>
<dbReference type="EMBL" id="AMBO01000406">
    <property type="protein sequence ID" value="EKC97626.1"/>
    <property type="molecule type" value="Genomic_DNA"/>
</dbReference>
<gene>
    <name evidence="2" type="ORF">A1Q2_08085</name>
</gene>
<proteinExistence type="predicted"/>
<dbReference type="STRING" id="1220162.K1VF06"/>
<dbReference type="Proteomes" id="UP000006757">
    <property type="component" value="Unassembled WGS sequence"/>
</dbReference>
<dbReference type="OrthoDB" id="5396786at2759"/>
<feature type="compositionally biased region" description="Basic and acidic residues" evidence="1">
    <location>
        <begin position="192"/>
        <end position="207"/>
    </location>
</feature>
<organism evidence="2 3">
    <name type="scientific">Trichosporon asahii var. asahii (strain CBS 8904)</name>
    <name type="common">Yeast</name>
    <dbReference type="NCBI Taxonomy" id="1220162"/>
    <lineage>
        <taxon>Eukaryota</taxon>
        <taxon>Fungi</taxon>
        <taxon>Dikarya</taxon>
        <taxon>Basidiomycota</taxon>
        <taxon>Agaricomycotina</taxon>
        <taxon>Tremellomycetes</taxon>
        <taxon>Trichosporonales</taxon>
        <taxon>Trichosporonaceae</taxon>
        <taxon>Trichosporon</taxon>
    </lineage>
</organism>
<feature type="compositionally biased region" description="Low complexity" evidence="1">
    <location>
        <begin position="228"/>
        <end position="238"/>
    </location>
</feature>
<evidence type="ECO:0000313" key="2">
    <source>
        <dbReference type="EMBL" id="EKC97626.1"/>
    </source>
</evidence>
<feature type="region of interest" description="Disordered" evidence="1">
    <location>
        <begin position="175"/>
        <end position="303"/>
    </location>
</feature>
<sequence>MAQRASEVLAELDTLYPPSAPWRIMGQVLSDTEQAYETSEWKRVRRAMHTFVNIRATHRMAAFKAYDVGAKVQARVDAYPKTRAFKTTAFTPAEVKYTIPLYLEPQAEMGPITLRNPTNEPEKRIVSYVKYLLRSAGILYHHVPDTHPAILQLVLPLAPEEPKEPKTWVSSLFRRPSPVRSSSVPPPTVNSVKKEQARQKGKKEEWHQQVWLRIEVKRGRSRSRHGSRAASASGSRAPSRVHSRAPSRAPSAGGSRTASQAPSRTASRAPSQAGASRSGSRAPSDGNGSRTPSLSGADRQDRLDRRVTLDLGPLHGALMHASGLGAGVAGAGAPTTSGRRRASSSGSSRVVLTLTEPRGYPLLHSALSAAKPPSEAELARQVEERSSVSSTASTSTDTTETTGSSALEIPRSGSDDSHDSREDERGRPRSKESHERASSSTTPRRLSKLSKSPHQHRSVAVGSVGSGSTAIVGSASTVGPDEREPSSLLEGVFGRETAERMLDGGMRSRSVPPGKLDRA</sequence>
<protein>
    <submittedName>
        <fullName evidence="2">Uncharacterized protein</fullName>
    </submittedName>
</protein>